<dbReference type="PROSITE" id="PS50109">
    <property type="entry name" value="HIS_KIN"/>
    <property type="match status" value="1"/>
</dbReference>
<sequence length="472" mass="53119">MTVEIASNQISDKEKGTAIVDSEDKLVRADKLIEELQIDKSGALNKIIHLARRLQTKISRRVLLKNNDINFDLWVDAYPKEDGSVLIEVEHYRQEEALSEKEQDISQDPSSLQEAGEKIESSVLPENEDPEIGNWKWQVDAELNLTSFPTALADQIGIDSQIYLKKPFARLFKLETDEEGRFPIMEALANHHDFSAQPAKITNKGPAIWLSGRPIFDASERFKGFSGNITLASSALEEDLLVETTTENKIKLHLPNRIDHSFKPSIHRIIEDADKIYSQNDGYLHSSYVRYAADITTASQHLMMLIDDLGDLQELENTGFRVEPQPVDLSEIAKQAIALHSWKIQNQDIKIDIPKSGESVVAYADAHRVMQILLNLISNALRYSPEQASIWIRVEQDEDKAYITIADQGKGIAAEDQRRIFEKFERLNPQDSNGTGLGLFISRELAHAMQGDIVVDSALGQGARFTLILPLL</sequence>
<proteinExistence type="predicted"/>
<keyword evidence="4" id="KW-1003">Cell membrane</keyword>
<dbReference type="EMBL" id="CP002850">
    <property type="protein sequence ID" value="AEH63056.1"/>
    <property type="molecule type" value="Genomic_DNA"/>
</dbReference>
<feature type="region of interest" description="Disordered" evidence="12">
    <location>
        <begin position="97"/>
        <end position="125"/>
    </location>
</feature>
<keyword evidence="10" id="KW-0902">Two-component regulatory system</keyword>
<keyword evidence="8 14" id="KW-0418">Kinase</keyword>
<dbReference type="Gene3D" id="3.30.565.10">
    <property type="entry name" value="Histidine kinase-like ATPase, C-terminal domain"/>
    <property type="match status" value="1"/>
</dbReference>
<dbReference type="GO" id="GO:0004673">
    <property type="term" value="F:protein histidine kinase activity"/>
    <property type="evidence" value="ECO:0007669"/>
    <property type="project" value="UniProtKB-EC"/>
</dbReference>
<dbReference type="RefSeq" id="WP_014500945.1">
    <property type="nucleotide sequence ID" value="NC_017262.1"/>
</dbReference>
<evidence type="ECO:0000256" key="2">
    <source>
        <dbReference type="ARBA" id="ARBA00004236"/>
    </source>
</evidence>
<dbReference type="SMART" id="SM00387">
    <property type="entry name" value="HATPase_c"/>
    <property type="match status" value="1"/>
</dbReference>
<keyword evidence="5" id="KW-0597">Phosphoprotein</keyword>
<dbReference type="GO" id="GO:0000160">
    <property type="term" value="P:phosphorelay signal transduction system"/>
    <property type="evidence" value="ECO:0007669"/>
    <property type="project" value="UniProtKB-KW"/>
</dbReference>
<name>A0A0H3G7C9_ZYMMA</name>
<dbReference type="Pfam" id="PF02518">
    <property type="entry name" value="HATPase_c"/>
    <property type="match status" value="1"/>
</dbReference>
<evidence type="ECO:0000256" key="3">
    <source>
        <dbReference type="ARBA" id="ARBA00012438"/>
    </source>
</evidence>
<evidence type="ECO:0000256" key="7">
    <source>
        <dbReference type="ARBA" id="ARBA00022741"/>
    </source>
</evidence>
<dbReference type="FunFam" id="3.30.565.10:FF:000023">
    <property type="entry name" value="PAS domain-containing sensor histidine kinase"/>
    <property type="match status" value="1"/>
</dbReference>
<protein>
    <recommendedName>
        <fullName evidence="3">histidine kinase</fullName>
        <ecNumber evidence="3">2.7.13.3</ecNumber>
    </recommendedName>
</protein>
<evidence type="ECO:0000256" key="4">
    <source>
        <dbReference type="ARBA" id="ARBA00022475"/>
    </source>
</evidence>
<evidence type="ECO:0000256" key="9">
    <source>
        <dbReference type="ARBA" id="ARBA00022840"/>
    </source>
</evidence>
<dbReference type="Proteomes" id="UP000001494">
    <property type="component" value="Chromosome"/>
</dbReference>
<evidence type="ECO:0000256" key="5">
    <source>
        <dbReference type="ARBA" id="ARBA00022553"/>
    </source>
</evidence>
<keyword evidence="9" id="KW-0067">ATP-binding</keyword>
<dbReference type="CDD" id="cd00075">
    <property type="entry name" value="HATPase"/>
    <property type="match status" value="1"/>
</dbReference>
<dbReference type="InterPro" id="IPR005467">
    <property type="entry name" value="His_kinase_dom"/>
</dbReference>
<gene>
    <name evidence="14" type="ordered locus">Zmob_1230</name>
</gene>
<dbReference type="EC" id="2.7.13.3" evidence="3"/>
<dbReference type="InterPro" id="IPR003594">
    <property type="entry name" value="HATPase_dom"/>
</dbReference>
<keyword evidence="6" id="KW-0808">Transferase</keyword>
<evidence type="ECO:0000256" key="12">
    <source>
        <dbReference type="SAM" id="MobiDB-lite"/>
    </source>
</evidence>
<evidence type="ECO:0000256" key="10">
    <source>
        <dbReference type="ARBA" id="ARBA00023012"/>
    </source>
</evidence>
<keyword evidence="7" id="KW-0547">Nucleotide-binding</keyword>
<dbReference type="PANTHER" id="PTHR43711:SF26">
    <property type="entry name" value="SENSOR HISTIDINE KINASE RCSC"/>
    <property type="match status" value="1"/>
</dbReference>
<dbReference type="InterPro" id="IPR004358">
    <property type="entry name" value="Sig_transdc_His_kin-like_C"/>
</dbReference>
<dbReference type="GO" id="GO:0005524">
    <property type="term" value="F:ATP binding"/>
    <property type="evidence" value="ECO:0007669"/>
    <property type="project" value="UniProtKB-KW"/>
</dbReference>
<reference evidence="14 15" key="1">
    <citation type="journal article" date="2011" name="J. Bacteriol.">
        <title>Genome sequence of the ethanol-producing Zymomonas mobilis subsp. mobilis lectotype strain ATCC 10988.</title>
        <authorList>
            <person name="Pappas K.M."/>
            <person name="Kouvelis V.N."/>
            <person name="Saunders E."/>
            <person name="Brettin T.S."/>
            <person name="Bruce D."/>
            <person name="Detter C."/>
            <person name="Balakireva M."/>
            <person name="Han C.S."/>
            <person name="Savvakis G."/>
            <person name="Kyrpides N.C."/>
            <person name="Typas M.A."/>
        </authorList>
    </citation>
    <scope>NUCLEOTIDE SEQUENCE [LARGE SCALE GENOMIC DNA]</scope>
    <source>
        <strain evidence="15">ATCC 10988 / DSM 424 / CCUG 17860 / LMG 404 / NCIMB 8938 / NRRL B-806 / ZM1</strain>
    </source>
</reference>
<comment type="subcellular location">
    <subcellularLocation>
        <location evidence="2">Cell membrane</location>
    </subcellularLocation>
</comment>
<dbReference type="InterPro" id="IPR050736">
    <property type="entry name" value="Sensor_HK_Regulatory"/>
</dbReference>
<dbReference type="KEGG" id="zmm:Zmob_1230"/>
<evidence type="ECO:0000256" key="8">
    <source>
        <dbReference type="ARBA" id="ARBA00022777"/>
    </source>
</evidence>
<dbReference type="SUPFAM" id="SSF55874">
    <property type="entry name" value="ATPase domain of HSP90 chaperone/DNA topoisomerase II/histidine kinase"/>
    <property type="match status" value="1"/>
</dbReference>
<dbReference type="GO" id="GO:0005886">
    <property type="term" value="C:plasma membrane"/>
    <property type="evidence" value="ECO:0007669"/>
    <property type="project" value="UniProtKB-SubCell"/>
</dbReference>
<dbReference type="OrthoDB" id="7933832at2"/>
<dbReference type="AlphaFoldDB" id="A0A0H3G7C9"/>
<dbReference type="PRINTS" id="PR00344">
    <property type="entry name" value="BCTRLSENSOR"/>
</dbReference>
<feature type="domain" description="Histidine kinase" evidence="13">
    <location>
        <begin position="257"/>
        <end position="472"/>
    </location>
</feature>
<evidence type="ECO:0000256" key="1">
    <source>
        <dbReference type="ARBA" id="ARBA00000085"/>
    </source>
</evidence>
<evidence type="ECO:0000313" key="15">
    <source>
        <dbReference type="Proteomes" id="UP000001494"/>
    </source>
</evidence>
<evidence type="ECO:0000259" key="13">
    <source>
        <dbReference type="PROSITE" id="PS50109"/>
    </source>
</evidence>
<accession>A0A0H3G7C9</accession>
<evidence type="ECO:0000256" key="11">
    <source>
        <dbReference type="ARBA" id="ARBA00023136"/>
    </source>
</evidence>
<dbReference type="InterPro" id="IPR036890">
    <property type="entry name" value="HATPase_C_sf"/>
</dbReference>
<comment type="catalytic activity">
    <reaction evidence="1">
        <text>ATP + protein L-histidine = ADP + protein N-phospho-L-histidine.</text>
        <dbReference type="EC" id="2.7.13.3"/>
    </reaction>
</comment>
<dbReference type="PANTHER" id="PTHR43711">
    <property type="entry name" value="TWO-COMPONENT HISTIDINE KINASE"/>
    <property type="match status" value="1"/>
</dbReference>
<dbReference type="HOGENOM" id="CLU_601165_0_0_5"/>
<organism evidence="14 15">
    <name type="scientific">Zymomonas mobilis subsp. mobilis (strain ATCC 10988 / DSM 424 / LMG 404 / NCIMB 8938 / NRRL B-806 / ZM1)</name>
    <dbReference type="NCBI Taxonomy" id="555217"/>
    <lineage>
        <taxon>Bacteria</taxon>
        <taxon>Pseudomonadati</taxon>
        <taxon>Pseudomonadota</taxon>
        <taxon>Alphaproteobacteria</taxon>
        <taxon>Sphingomonadales</taxon>
        <taxon>Zymomonadaceae</taxon>
        <taxon>Zymomonas</taxon>
    </lineage>
</organism>
<dbReference type="eggNOG" id="COG2205">
    <property type="taxonomic scope" value="Bacteria"/>
</dbReference>
<keyword evidence="11" id="KW-0472">Membrane</keyword>
<evidence type="ECO:0000256" key="6">
    <source>
        <dbReference type="ARBA" id="ARBA00022679"/>
    </source>
</evidence>
<evidence type="ECO:0000313" key="14">
    <source>
        <dbReference type="EMBL" id="AEH63056.1"/>
    </source>
</evidence>